<accession>A0A8B7P3Q8</accession>
<dbReference type="KEGG" id="hazt:108676148"/>
<evidence type="ECO:0000313" key="3">
    <source>
        <dbReference type="RefSeq" id="XP_018019681.1"/>
    </source>
</evidence>
<keyword evidence="1" id="KW-1133">Transmembrane helix</keyword>
<feature type="transmembrane region" description="Helical" evidence="1">
    <location>
        <begin position="56"/>
        <end position="80"/>
    </location>
</feature>
<name>A0A8B7P3Q8_HYAAZ</name>
<keyword evidence="2" id="KW-1185">Reference proteome</keyword>
<reference evidence="3" key="1">
    <citation type="submission" date="2025-08" db="UniProtKB">
        <authorList>
            <consortium name="RefSeq"/>
        </authorList>
    </citation>
    <scope>IDENTIFICATION</scope>
    <source>
        <tissue evidence="3">Whole organism</tissue>
    </source>
</reference>
<feature type="transmembrane region" description="Helical" evidence="1">
    <location>
        <begin position="12"/>
        <end position="36"/>
    </location>
</feature>
<evidence type="ECO:0000256" key="1">
    <source>
        <dbReference type="SAM" id="Phobius"/>
    </source>
</evidence>
<sequence length="184" mass="19792">MSSCHPCRLKCLVISGSLVGTISLLLSVGLCTVWTLELNRVALKNVNESSYGGLQLRAVLGIATGAAGIAISAALVVAFIKFMMCMTAVWLLWCSACITFSAYYLLLSLPLLKRLRAEASSWWMVMATDAARPSVALGVALATASCCLVLCAVIAATLTYKVRKGDFDAYVFRDNDDDESFEMI</sequence>
<keyword evidence="1" id="KW-0472">Membrane</keyword>
<keyword evidence="1" id="KW-0812">Transmembrane</keyword>
<proteinExistence type="predicted"/>
<dbReference type="AlphaFoldDB" id="A0A8B7P3Q8"/>
<evidence type="ECO:0000313" key="2">
    <source>
        <dbReference type="Proteomes" id="UP000694843"/>
    </source>
</evidence>
<protein>
    <submittedName>
        <fullName evidence="3">Uncharacterized protein LOC108676148</fullName>
    </submittedName>
</protein>
<dbReference type="Proteomes" id="UP000694843">
    <property type="component" value="Unplaced"/>
</dbReference>
<dbReference type="GeneID" id="108676148"/>
<feature type="transmembrane region" description="Helical" evidence="1">
    <location>
        <begin position="135"/>
        <end position="158"/>
    </location>
</feature>
<gene>
    <name evidence="3" type="primary">LOC108676148</name>
</gene>
<dbReference type="RefSeq" id="XP_018019681.1">
    <property type="nucleotide sequence ID" value="XM_018164192.2"/>
</dbReference>
<feature type="transmembrane region" description="Helical" evidence="1">
    <location>
        <begin position="87"/>
        <end position="106"/>
    </location>
</feature>
<organism evidence="2 3">
    <name type="scientific">Hyalella azteca</name>
    <name type="common">Amphipod</name>
    <dbReference type="NCBI Taxonomy" id="294128"/>
    <lineage>
        <taxon>Eukaryota</taxon>
        <taxon>Metazoa</taxon>
        <taxon>Ecdysozoa</taxon>
        <taxon>Arthropoda</taxon>
        <taxon>Crustacea</taxon>
        <taxon>Multicrustacea</taxon>
        <taxon>Malacostraca</taxon>
        <taxon>Eumalacostraca</taxon>
        <taxon>Peracarida</taxon>
        <taxon>Amphipoda</taxon>
        <taxon>Senticaudata</taxon>
        <taxon>Talitrida</taxon>
        <taxon>Talitroidea</taxon>
        <taxon>Hyalellidae</taxon>
        <taxon>Hyalella</taxon>
    </lineage>
</organism>